<evidence type="ECO:0000256" key="5">
    <source>
        <dbReference type="ARBA" id="ARBA00022741"/>
    </source>
</evidence>
<dbReference type="GO" id="GO:0005524">
    <property type="term" value="F:ATP binding"/>
    <property type="evidence" value="ECO:0007669"/>
    <property type="project" value="UniProtKB-UniRule"/>
</dbReference>
<feature type="domain" description="Protein kinase" evidence="10">
    <location>
        <begin position="4"/>
        <end position="283"/>
    </location>
</feature>
<evidence type="ECO:0000313" key="11">
    <source>
        <dbReference type="EMBL" id="TPX75382.1"/>
    </source>
</evidence>
<keyword evidence="5 8" id="KW-0547">Nucleotide-binding</keyword>
<dbReference type="Pfam" id="PF00069">
    <property type="entry name" value="Pkinase"/>
    <property type="match status" value="1"/>
</dbReference>
<dbReference type="Gene3D" id="3.30.200.20">
    <property type="entry name" value="Phosphorylase Kinase, domain 1"/>
    <property type="match status" value="2"/>
</dbReference>
<feature type="compositionally biased region" description="Polar residues" evidence="9">
    <location>
        <begin position="141"/>
        <end position="150"/>
    </location>
</feature>
<accession>A0A507FGT4</accession>
<feature type="region of interest" description="Disordered" evidence="9">
    <location>
        <begin position="129"/>
        <end position="164"/>
    </location>
</feature>
<feature type="compositionally biased region" description="Polar residues" evidence="9">
    <location>
        <begin position="368"/>
        <end position="380"/>
    </location>
</feature>
<proteinExistence type="inferred from homology"/>
<evidence type="ECO:0000256" key="4">
    <source>
        <dbReference type="ARBA" id="ARBA00022679"/>
    </source>
</evidence>
<dbReference type="PROSITE" id="PS50011">
    <property type="entry name" value="PROTEIN_KINASE_DOM"/>
    <property type="match status" value="1"/>
</dbReference>
<dbReference type="EMBL" id="QEAP01000083">
    <property type="protein sequence ID" value="TPX75382.1"/>
    <property type="molecule type" value="Genomic_DNA"/>
</dbReference>
<evidence type="ECO:0000259" key="10">
    <source>
        <dbReference type="PROSITE" id="PS50011"/>
    </source>
</evidence>
<dbReference type="PANTHER" id="PTHR43671">
    <property type="entry name" value="SERINE/THREONINE-PROTEIN KINASE NEK"/>
    <property type="match status" value="1"/>
</dbReference>
<dbReference type="AlphaFoldDB" id="A0A507FGT4"/>
<keyword evidence="3" id="KW-0723">Serine/threonine-protein kinase</keyword>
<evidence type="ECO:0000256" key="3">
    <source>
        <dbReference type="ARBA" id="ARBA00022527"/>
    </source>
</evidence>
<dbReference type="SUPFAM" id="SSF56112">
    <property type="entry name" value="Protein kinase-like (PK-like)"/>
    <property type="match status" value="1"/>
</dbReference>
<evidence type="ECO:0000313" key="12">
    <source>
        <dbReference type="Proteomes" id="UP000320333"/>
    </source>
</evidence>
<dbReference type="InterPro" id="IPR000719">
    <property type="entry name" value="Prot_kinase_dom"/>
</dbReference>
<dbReference type="InterPro" id="IPR017441">
    <property type="entry name" value="Protein_kinase_ATP_BS"/>
</dbReference>
<reference evidence="11 12" key="1">
    <citation type="journal article" date="2019" name="Sci. Rep.">
        <title>Comparative genomics of chytrid fungi reveal insights into the obligate biotrophic and pathogenic lifestyle of Synchytrium endobioticum.</title>
        <authorList>
            <person name="van de Vossenberg B.T.L.H."/>
            <person name="Warris S."/>
            <person name="Nguyen H.D.T."/>
            <person name="van Gent-Pelzer M.P.E."/>
            <person name="Joly D.L."/>
            <person name="van de Geest H.C."/>
            <person name="Bonants P.J.M."/>
            <person name="Smith D.S."/>
            <person name="Levesque C.A."/>
            <person name="van der Lee T.A.J."/>
        </authorList>
    </citation>
    <scope>NUCLEOTIDE SEQUENCE [LARGE SCALE GENOMIC DNA]</scope>
    <source>
        <strain evidence="11 12">CBS 675.73</strain>
    </source>
</reference>
<dbReference type="GO" id="GO:0004674">
    <property type="term" value="F:protein serine/threonine kinase activity"/>
    <property type="evidence" value="ECO:0007669"/>
    <property type="project" value="UniProtKB-KW"/>
</dbReference>
<dbReference type="Gene3D" id="1.10.510.10">
    <property type="entry name" value="Transferase(Phosphotransferase) domain 1"/>
    <property type="match status" value="2"/>
</dbReference>
<comment type="caution">
    <text evidence="11">The sequence shown here is derived from an EMBL/GenBank/DDBJ whole genome shotgun (WGS) entry which is preliminary data.</text>
</comment>
<evidence type="ECO:0000256" key="6">
    <source>
        <dbReference type="ARBA" id="ARBA00022777"/>
    </source>
</evidence>
<comment type="similarity">
    <text evidence="1">Belongs to the protein kinase superfamily. NEK Ser/Thr protein kinase family. NIMA subfamily.</text>
</comment>
<dbReference type="InterPro" id="IPR011009">
    <property type="entry name" value="Kinase-like_dom_sf"/>
</dbReference>
<dbReference type="Proteomes" id="UP000320333">
    <property type="component" value="Unassembled WGS sequence"/>
</dbReference>
<evidence type="ECO:0000256" key="2">
    <source>
        <dbReference type="ARBA" id="ARBA00012513"/>
    </source>
</evidence>
<feature type="compositionally biased region" description="Low complexity" evidence="9">
    <location>
        <begin position="432"/>
        <end position="463"/>
    </location>
</feature>
<feature type="compositionally biased region" description="Low complexity" evidence="9">
    <location>
        <begin position="129"/>
        <end position="140"/>
    </location>
</feature>
<evidence type="ECO:0000256" key="8">
    <source>
        <dbReference type="PROSITE-ProRule" id="PRU10141"/>
    </source>
</evidence>
<gene>
    <name evidence="11" type="ORF">CcCBS67573_g03362</name>
</gene>
<feature type="binding site" evidence="8">
    <location>
        <position position="33"/>
    </location>
    <ligand>
        <name>ATP</name>
        <dbReference type="ChEBI" id="CHEBI:30616"/>
    </ligand>
</feature>
<protein>
    <recommendedName>
        <fullName evidence="2">non-specific serine/threonine protein kinase</fullName>
        <ecNumber evidence="2">2.7.11.1</ecNumber>
    </recommendedName>
</protein>
<keyword evidence="6" id="KW-0418">Kinase</keyword>
<dbReference type="OrthoDB" id="10250725at2759"/>
<feature type="compositionally biased region" description="Polar residues" evidence="9">
    <location>
        <begin position="395"/>
        <end position="416"/>
    </location>
</feature>
<evidence type="ECO:0000256" key="9">
    <source>
        <dbReference type="SAM" id="MobiDB-lite"/>
    </source>
</evidence>
<dbReference type="FunFam" id="3.30.200.20:FF:000097">
    <property type="entry name" value="Probable serine/threonine-protein kinase nek1"/>
    <property type="match status" value="1"/>
</dbReference>
<keyword evidence="12" id="KW-1185">Reference proteome</keyword>
<name>A0A507FGT4_9FUNG</name>
<sequence>MDAYEALDVIGSGSFGVIRKVRRKADGRLLVRKEIDYGKMTEKEKKQLVAEVNILRELRHPNIVRYYERFVDRPGSRIYIIMEWCEGGDLAGIIKQCKKENKRLPEDVIWNLMTQLLLALQECHHGAAGSNSASSTLNGTDANSRSSATHPTILHRPPFQSKTQAGLTQKIRSGKVDPLPPQYSNDLAATIKAMLNVNHMKRPSTTEFLKVYRIRMCIKERNMLAEMKKRDEEIKRREAALDAREAQLVAREEEMRRFMKEVELYNNNHNKSGISGGGPEAQIPIPAVFNNIPAGNGSGQRLSVGSAGSGGSVHAVGSVSSGNTSGGNSGASFGGMVGLPAIPVDSGFEGLTSDVGTSDLKAGKTKSLDYSQERPTSAHSHTAVRDSHFSLPLPNYSSQQPAQNSMELHRVAQTSKESLDAAGSFKSRMMEQQQQQPQHQHQQQLQQLQQQHQQSHLQPPSQQNRTFTKPSYPGGTAISSPSPFRRGIQLRTQQQQQQQQEQAGYNRRDRSNPLGNAGAAGVGIGNENRAPASSLPIYHGAGDRASHDKAVNRIGNGGGNALFRGMSTPVKKSLLNGVLAADVASSPASPMQLSTP</sequence>
<dbReference type="STRING" id="246404.A0A507FGT4"/>
<keyword evidence="7 8" id="KW-0067">ATP-binding</keyword>
<dbReference type="PROSITE" id="PS00107">
    <property type="entry name" value="PROTEIN_KINASE_ATP"/>
    <property type="match status" value="1"/>
</dbReference>
<evidence type="ECO:0000256" key="7">
    <source>
        <dbReference type="ARBA" id="ARBA00022840"/>
    </source>
</evidence>
<evidence type="ECO:0000256" key="1">
    <source>
        <dbReference type="ARBA" id="ARBA00010886"/>
    </source>
</evidence>
<dbReference type="InterPro" id="IPR050660">
    <property type="entry name" value="NEK_Ser/Thr_kinase"/>
</dbReference>
<keyword evidence="4" id="KW-0808">Transferase</keyword>
<feature type="region of interest" description="Disordered" evidence="9">
    <location>
        <begin position="354"/>
        <end position="527"/>
    </location>
</feature>
<dbReference type="EC" id="2.7.11.1" evidence="2"/>
<dbReference type="PANTHER" id="PTHR43671:SF13">
    <property type="entry name" value="SERINE_THREONINE-PROTEIN KINASE NEK2"/>
    <property type="match status" value="1"/>
</dbReference>
<organism evidence="11 12">
    <name type="scientific">Chytriomyces confervae</name>
    <dbReference type="NCBI Taxonomy" id="246404"/>
    <lineage>
        <taxon>Eukaryota</taxon>
        <taxon>Fungi</taxon>
        <taxon>Fungi incertae sedis</taxon>
        <taxon>Chytridiomycota</taxon>
        <taxon>Chytridiomycota incertae sedis</taxon>
        <taxon>Chytridiomycetes</taxon>
        <taxon>Chytridiales</taxon>
        <taxon>Chytriomycetaceae</taxon>
        <taxon>Chytriomyces</taxon>
    </lineage>
</organism>
<feature type="compositionally biased region" description="Low complexity" evidence="9">
    <location>
        <begin position="493"/>
        <end position="502"/>
    </location>
</feature>